<dbReference type="GeneID" id="106050183"/>
<dbReference type="InterPro" id="IPR045058">
    <property type="entry name" value="GIMA/IAN/Toc"/>
</dbReference>
<dbReference type="InterPro" id="IPR006703">
    <property type="entry name" value="G_AIG1"/>
</dbReference>
<dbReference type="Gene3D" id="3.40.50.300">
    <property type="entry name" value="P-loop containing nucleotide triphosphate hydrolases"/>
    <property type="match status" value="1"/>
</dbReference>
<comment type="similarity">
    <text evidence="1">Belongs to the TRAFAC class TrmE-Era-EngA-EngB-Septin-like GTPase superfamily. AIG1/Toc34/Toc159-like paraseptin GTPase family. IAN subfamily.</text>
</comment>
<keyword evidence="2" id="KW-0547">Nucleotide-binding</keyword>
<dbReference type="Proteomes" id="UP001165740">
    <property type="component" value="Chromosome 16"/>
</dbReference>
<keyword evidence="4" id="KW-0175">Coiled coil</keyword>
<evidence type="ECO:0000256" key="4">
    <source>
        <dbReference type="SAM" id="Coils"/>
    </source>
</evidence>
<evidence type="ECO:0000256" key="1">
    <source>
        <dbReference type="ARBA" id="ARBA00008535"/>
    </source>
</evidence>
<dbReference type="PANTHER" id="PTHR10903">
    <property type="entry name" value="GTPASE, IMAP FAMILY MEMBER-RELATED"/>
    <property type="match status" value="1"/>
</dbReference>
<feature type="coiled-coil region" evidence="4">
    <location>
        <begin position="321"/>
        <end position="382"/>
    </location>
</feature>
<dbReference type="SUPFAM" id="SSF52540">
    <property type="entry name" value="P-loop containing nucleoside triphosphate hydrolases"/>
    <property type="match status" value="1"/>
</dbReference>
<reference evidence="7 8" key="1">
    <citation type="submission" date="2025-04" db="UniProtKB">
        <authorList>
            <consortium name="RefSeq"/>
        </authorList>
    </citation>
    <scope>IDENTIFICATION</scope>
</reference>
<dbReference type="GO" id="GO:0005525">
    <property type="term" value="F:GTP binding"/>
    <property type="evidence" value="ECO:0007669"/>
    <property type="project" value="UniProtKB-KW"/>
</dbReference>
<evidence type="ECO:0000313" key="8">
    <source>
        <dbReference type="RefSeq" id="XP_055869930.1"/>
    </source>
</evidence>
<gene>
    <name evidence="7 8" type="primary">LOC106050183</name>
</gene>
<name>A0A9W2Z4M7_BIOGL</name>
<evidence type="ECO:0000313" key="7">
    <source>
        <dbReference type="RefSeq" id="XP_055869927.1"/>
    </source>
</evidence>
<organism evidence="6 7">
    <name type="scientific">Biomphalaria glabrata</name>
    <name type="common">Bloodfluke planorb</name>
    <name type="synonym">Freshwater snail</name>
    <dbReference type="NCBI Taxonomy" id="6526"/>
    <lineage>
        <taxon>Eukaryota</taxon>
        <taxon>Metazoa</taxon>
        <taxon>Spiralia</taxon>
        <taxon>Lophotrochozoa</taxon>
        <taxon>Mollusca</taxon>
        <taxon>Gastropoda</taxon>
        <taxon>Heterobranchia</taxon>
        <taxon>Euthyneura</taxon>
        <taxon>Panpulmonata</taxon>
        <taxon>Hygrophila</taxon>
        <taxon>Lymnaeoidea</taxon>
        <taxon>Planorbidae</taxon>
        <taxon>Biomphalaria</taxon>
    </lineage>
</organism>
<proteinExistence type="inferred from homology"/>
<keyword evidence="6" id="KW-1185">Reference proteome</keyword>
<dbReference type="RefSeq" id="XP_055869927.1">
    <property type="nucleotide sequence ID" value="XM_056013952.1"/>
</dbReference>
<dbReference type="InterPro" id="IPR027417">
    <property type="entry name" value="P-loop_NTPase"/>
</dbReference>
<evidence type="ECO:0000256" key="2">
    <source>
        <dbReference type="ARBA" id="ARBA00022741"/>
    </source>
</evidence>
<dbReference type="Pfam" id="PF04548">
    <property type="entry name" value="AIG1"/>
    <property type="match status" value="1"/>
</dbReference>
<keyword evidence="3" id="KW-0342">GTP-binding</keyword>
<dbReference type="PROSITE" id="PS51720">
    <property type="entry name" value="G_AIG1"/>
    <property type="match status" value="1"/>
</dbReference>
<evidence type="ECO:0000256" key="3">
    <source>
        <dbReference type="ARBA" id="ARBA00023134"/>
    </source>
</evidence>
<sequence>MAAQNTPPLPAKRNPKEQPMTSLFASHVDNPSNDLILRMQQQMFDFYSSFSKTKKISSNSDLSVRNPDQDIDLLLLGKTGNGKSALGNSILRRDVFESKPSMASVTVDVTYDVDECNGVKIKVVDGPGVGDTRLDKEEAVKDILEKIAKTISINPQGYHAFLLVLKYGTRMTGEELEAIQFLRTIFGDLFFGKFCIIVMTYGDLFDASNSTFQKWVADQNCAIFRELLKQCNNRIVLFDNRTTDESKKQTQLKKLITMIHTLKKDNCRYADEHFQSAQTAREVLLLEAEKDLISEDVMSEANLIFLRFQQIINSVEPALCAESLRELSDRANALISKIKEKDKGLGVLHELVSHVVSLDTTINDEIKLSAKLEEERARLRQIIEDEALSHALVLKMEQEEFMKGRARDEEYTKILEGKLAEMKEKEETWRKELQKLEESLKAQWILGHRDLQALGNEIQNLKAAQVKKMNTKIKGGIIAKLRSKLVKSNEKGTIK</sequence>
<protein>
    <submittedName>
        <fullName evidence="7 8">Uncharacterized protein LOC106050183 isoform X2</fullName>
    </submittedName>
</protein>
<accession>A0A9W2Z4M7</accession>
<dbReference type="RefSeq" id="XP_055869930.1">
    <property type="nucleotide sequence ID" value="XM_056013955.1"/>
</dbReference>
<dbReference type="PANTHER" id="PTHR10903:SF184">
    <property type="entry name" value="GTP-BINDING PROTEIN A"/>
    <property type="match status" value="1"/>
</dbReference>
<dbReference type="FunFam" id="3.40.50.300:FF:000840">
    <property type="entry name" value="Immune-associated nucleotide-binding protein 9"/>
    <property type="match status" value="1"/>
</dbReference>
<evidence type="ECO:0000313" key="6">
    <source>
        <dbReference type="Proteomes" id="UP001165740"/>
    </source>
</evidence>
<feature type="domain" description="AIG1-type G" evidence="5">
    <location>
        <begin position="68"/>
        <end position="278"/>
    </location>
</feature>
<dbReference type="AlphaFoldDB" id="A0A9W2Z4M7"/>
<evidence type="ECO:0000259" key="5">
    <source>
        <dbReference type="PROSITE" id="PS51720"/>
    </source>
</evidence>